<evidence type="ECO:0000313" key="3">
    <source>
        <dbReference type="Proteomes" id="UP000510682"/>
    </source>
</evidence>
<evidence type="ECO:0000313" key="2">
    <source>
        <dbReference type="EMBL" id="QLL05172.1"/>
    </source>
</evidence>
<gene>
    <name evidence="2" type="ORF">H0P51_14850</name>
</gene>
<organism evidence="2 3">
    <name type="scientific">Mycobacterium vicinigordonae</name>
    <dbReference type="NCBI Taxonomy" id="1719132"/>
    <lineage>
        <taxon>Bacteria</taxon>
        <taxon>Bacillati</taxon>
        <taxon>Actinomycetota</taxon>
        <taxon>Actinomycetes</taxon>
        <taxon>Mycobacteriales</taxon>
        <taxon>Mycobacteriaceae</taxon>
        <taxon>Mycobacterium</taxon>
    </lineage>
</organism>
<protein>
    <recommendedName>
        <fullName evidence="4">Secreted protein</fullName>
    </recommendedName>
</protein>
<evidence type="ECO:0008006" key="4">
    <source>
        <dbReference type="Google" id="ProtNLM"/>
    </source>
</evidence>
<dbReference type="Proteomes" id="UP000510682">
    <property type="component" value="Chromosome"/>
</dbReference>
<name>A0A7D6HQX8_9MYCO</name>
<feature type="chain" id="PRO_5028489145" description="Secreted protein" evidence="1">
    <location>
        <begin position="25"/>
        <end position="171"/>
    </location>
</feature>
<dbReference type="EMBL" id="CP059165">
    <property type="protein sequence ID" value="QLL05172.1"/>
    <property type="molecule type" value="Genomic_DNA"/>
</dbReference>
<proteinExistence type="predicted"/>
<sequence length="171" mass="18181">MRRITSALISGMALVISSTTTAPAAGASGDGWGINGTFQATSIGDWAKTNDIFHDEPTVQSIWTISTACSTPLERTGRVTSDMGWSADVALHGSEYVVKRDIANWEPCPDGASRTGHQIYRFYPVDEKGWVAFNSGSRILAGVDLTAGDSGACGVNKALVITLPFRLEKLS</sequence>
<keyword evidence="3" id="KW-1185">Reference proteome</keyword>
<evidence type="ECO:0000256" key="1">
    <source>
        <dbReference type="SAM" id="SignalP"/>
    </source>
</evidence>
<dbReference type="KEGG" id="mgor:H0P51_14850"/>
<feature type="signal peptide" evidence="1">
    <location>
        <begin position="1"/>
        <end position="24"/>
    </location>
</feature>
<reference evidence="2" key="1">
    <citation type="submission" date="2020-07" db="EMBL/GenBank/DDBJ databases">
        <title>Description of Mycobacterium gordonae subsp. intergordonae subsp.nov. and Mycobacterium gordonae subsp. gordonae subsp. nov.</title>
        <authorList>
            <person name="Huang H."/>
        </authorList>
    </citation>
    <scope>NUCLEOTIDE SEQUENCE [LARGE SCALE GENOMIC DNA]</scope>
    <source>
        <strain evidence="2">24T</strain>
    </source>
</reference>
<keyword evidence="1" id="KW-0732">Signal</keyword>
<accession>A0A7D6HQX8</accession>
<dbReference type="AlphaFoldDB" id="A0A7D6HQX8"/>
<reference evidence="2" key="2">
    <citation type="submission" date="2020-07" db="EMBL/GenBank/DDBJ databases">
        <authorList>
            <person name="Yu X."/>
        </authorList>
    </citation>
    <scope>NUCLEOTIDE SEQUENCE [LARGE SCALE GENOMIC DNA]</scope>
    <source>
        <strain evidence="2">24T</strain>
    </source>
</reference>